<dbReference type="Gene3D" id="3.10.129.110">
    <property type="entry name" value="Polyketide synthase dehydratase"/>
    <property type="match status" value="1"/>
</dbReference>
<sequence>MSQAGFPTAPLADKSAAIAIVDFGCRLPGDISSPSQLWEFLAEGRSAAGALPKSRFHCDNYHGDKDEPATTQARGGYFLQDDIRHFDNQFFGINNREAAAMDPQQRKLLEVVFETFESAGVTLDQVSGANVGCYVASFTPDYIALQTKDPESLTRYSALGLGATLLSNRISHIFNLKGPSCVIDTACSSSLYALHTACMALQNGECDSAVVAGVNLIQSPELHIAISQAGLLSPSSTCQTFDSSADGYARADGVNAIYIKRLDDAVRGSDVIRSIIRGTAVNSNGRTPGISLPSVDGQEAVIRKAYTRGGLDPAEAAYVETHGTGSSIGDPIEVEALSWVFNSRPTFLGSVKPNLGHKEASSGLLSVIKASLAVERGQFPPTISVKEVNPKIKAEEWGVEVVTCLTTFPSRGSCPRRVSISSFGYGGANAHGIIDEAGFQALQVSCRRGHQENGAVDNDSSSMPYLLPFSANTVPCLERRLNDLSKLNLSEISVRDLAYTLGVRRSHLSQRGYVIARQGSIANDVSEETFRQLIPDINLAEHTVQFVFTGQGAQWKGMGSELMQFPPFAETICLLDEELHTLDHKPPWKMLDILSDSPPEHSIDKAEIAQPITTAVQIGLVELLRSWGIRPQATLGHSSGEIAAAYTAGLITAREAIIIAYYRGYAVSKSAPVGLMAAVGLREHLVHDRIKGLGFGATIAIACVNSPDSVTVSGDSESILSLTAALQAEGVFICPLKTDGKAYHSHHMAAVGELYQQLLDGLYLFGKQASADDAVGICMYSTVTCKVLHSETARTSGYWRTNLESPVQFSGGLLGLSKSYNHNTWIEIGAHSALKLPILQTLGKSTSYIATLKRNQDSAVSLLTCVGELFTHDFNHYEEIQWLESRVSREGHFRRHSRHELLGGEVPGGNQSTFGWRNILRLDNVSWLRDHKLGGAVVFPAVGYLAMAVEAFIQRIVPLGGELAGLDLPVVLRQVHLPNALQLTDEEPIELYAELHPHLISSVNLSDTWWDFHISSISDGMPCTRAKGQIRLEALAAGDPSVVPEIGQPRGGMEGQFQQLWYEMIARGGLEFDPAFQHMQEIYTPAAKGSLWAEARTRTLIPVVEGSAQAHPRYILHPTLLDTMLQVSLVACTGGFLQSAVARVPTKLENPSSRSPRAPRGGGVSRSTSKVTGLSTHQTEAVMSDAQQLTVARFTNVDFTTITGINTADEIRYPISRVIWRPDITLLIDNAVHKNPDAHILCLSADLALVTIILIEVLSALDLHRRFSSFFLGRLTSNGVLEVAEVRNYSVPLGLKTLKYDKQMTDIAFSLVIGSEGLVLDNMPASYTSAATFLLSPYLDNGSELMRNRFSMLWSHSNTGHNVQLFVRGPQVHVPRSIPAGSFSSTVFIGRSARCPVGEALSHHLRAILDTPIRYIALPDLAHCHIAPGALVVSTLEIGDSLLSNPSPEHFDAAKKIIEQASHIVWLTGFGSGSGRSPGLDPTLSLFTGLARAVRVEQPGTRIFTLELEPGAEAGVVSRAVCKILEKASLEGDVVDCECMMKEGNLMISRIVSDQRMNREFRVSQTGAAVSAAAAVSTPIASAGKAFLSIKSPGKTSTAGGEALFIRRPLPDNSRLGNEDVLIKVSCIGLNAQDVYALAGRVQTANGTCSSEYTGHVVATGSGSPSHRLAVGDKVAVMYPGRFATYEIVPAWSCIKLHDNENLPIMAGVLVVYITAVHALHHRARLQRGESILIHSAAGGVGIAAIQLAKLAGAIIFATVGTEEKKQYLVDTFGLDERHIFSSHDAGFAAGFKAATNGRGLDVVLNSLDRFVEIGKRDITDHGRLDMGCFARGTTFTAFDLSMFSESLSPDMHQQVHEMMAHVSELLRTGEIQPVQPLAVFKVAEIKSALSYFKNRNRIGKIVVSFEDETQIVPVFRERYMTQLSSRKSYLLVGCLGGLGRSLSRWMIGRGARHFVFLGRAGLEKPAARRLIEELEREGAHCTVITGDVIRYSDVERAVQATGAMVPLGGVVQAAMGLHESIFKYITHEAWQTGTLAKVQGTWNLHRALSGGNKEKDIDFCLLTSSVAGKMGTATEANYCAANNFLDAFAQYRRGLGPKAISLGLGMVSEKGIRPLLEDEMLQISLILTGLEDTGHGKSNSAEYTAFSQYVSDARLSVLRCALQRRETRSTTVTRTPASVIQAALSEQDDEKLRSAVVGVIAQKFCNLILLPVEKLDVDVSMMRYGIDSMLAAELRHYIFSTTAVEVDFLMLMEQKTSVAAVGKFSIDCRRPLSVTSPS</sequence>
<dbReference type="Gene3D" id="3.40.47.10">
    <property type="match status" value="1"/>
</dbReference>
<dbReference type="InterPro" id="IPR020843">
    <property type="entry name" value="ER"/>
</dbReference>
<dbReference type="SUPFAM" id="SSF53901">
    <property type="entry name" value="Thiolase-like"/>
    <property type="match status" value="1"/>
</dbReference>
<evidence type="ECO:0000256" key="8">
    <source>
        <dbReference type="PROSITE-ProRule" id="PRU01363"/>
    </source>
</evidence>
<dbReference type="SUPFAM" id="SSF52151">
    <property type="entry name" value="FabD/lysophospholipase-like"/>
    <property type="match status" value="1"/>
</dbReference>
<organism evidence="12 13">
    <name type="scientific">Aspergillus keveii</name>
    <dbReference type="NCBI Taxonomy" id="714993"/>
    <lineage>
        <taxon>Eukaryota</taxon>
        <taxon>Fungi</taxon>
        <taxon>Dikarya</taxon>
        <taxon>Ascomycota</taxon>
        <taxon>Pezizomycotina</taxon>
        <taxon>Eurotiomycetes</taxon>
        <taxon>Eurotiomycetidae</taxon>
        <taxon>Eurotiales</taxon>
        <taxon>Aspergillaceae</taxon>
        <taxon>Aspergillus</taxon>
        <taxon>Aspergillus subgen. Nidulantes</taxon>
    </lineage>
</organism>
<dbReference type="InterPro" id="IPR020841">
    <property type="entry name" value="PKS_Beta-ketoAc_synthase_dom"/>
</dbReference>
<dbReference type="SMART" id="SM00829">
    <property type="entry name" value="PKS_ER"/>
    <property type="match status" value="1"/>
</dbReference>
<evidence type="ECO:0000256" key="7">
    <source>
        <dbReference type="ARBA" id="ARBA00023315"/>
    </source>
</evidence>
<evidence type="ECO:0000313" key="12">
    <source>
        <dbReference type="EMBL" id="KAL2800099.1"/>
    </source>
</evidence>
<dbReference type="Pfam" id="PF00698">
    <property type="entry name" value="Acyl_transf_1"/>
    <property type="match status" value="1"/>
</dbReference>
<keyword evidence="4" id="KW-0521">NADP</keyword>
<keyword evidence="1" id="KW-0596">Phosphopantetheine</keyword>
<dbReference type="InterPro" id="IPR036736">
    <property type="entry name" value="ACP-like_sf"/>
</dbReference>
<dbReference type="InterPro" id="IPR020807">
    <property type="entry name" value="PKS_DH"/>
</dbReference>
<evidence type="ECO:0008006" key="14">
    <source>
        <dbReference type="Google" id="ProtNLM"/>
    </source>
</evidence>
<keyword evidence="2" id="KW-0597">Phosphoprotein</keyword>
<dbReference type="SUPFAM" id="SSF50129">
    <property type="entry name" value="GroES-like"/>
    <property type="match status" value="1"/>
</dbReference>
<name>A0ABR4GNG8_9EURO</name>
<feature type="region of interest" description="N-terminal hotdog fold" evidence="8">
    <location>
        <begin position="899"/>
        <end position="1037"/>
    </location>
</feature>
<dbReference type="PROSITE" id="PS52004">
    <property type="entry name" value="KS3_2"/>
    <property type="match status" value="1"/>
</dbReference>
<evidence type="ECO:0000256" key="6">
    <source>
        <dbReference type="ARBA" id="ARBA00023268"/>
    </source>
</evidence>
<feature type="compositionally biased region" description="Polar residues" evidence="9">
    <location>
        <begin position="1165"/>
        <end position="1177"/>
    </location>
</feature>
<feature type="region of interest" description="Disordered" evidence="9">
    <location>
        <begin position="1147"/>
        <end position="1177"/>
    </location>
</feature>
<evidence type="ECO:0000256" key="1">
    <source>
        <dbReference type="ARBA" id="ARBA00022450"/>
    </source>
</evidence>
<dbReference type="InterPro" id="IPR042104">
    <property type="entry name" value="PKS_dehydratase_sf"/>
</dbReference>
<dbReference type="SMART" id="SM00826">
    <property type="entry name" value="PKS_DH"/>
    <property type="match status" value="1"/>
</dbReference>
<dbReference type="SMART" id="SM00825">
    <property type="entry name" value="PKS_KS"/>
    <property type="match status" value="1"/>
</dbReference>
<gene>
    <name evidence="12" type="ORF">BJX66DRAFT_321895</name>
</gene>
<dbReference type="Gene3D" id="3.40.50.720">
    <property type="entry name" value="NAD(P)-binding Rossmann-like Domain"/>
    <property type="match status" value="1"/>
</dbReference>
<dbReference type="EMBL" id="JBFTWV010000005">
    <property type="protein sequence ID" value="KAL2800099.1"/>
    <property type="molecule type" value="Genomic_DNA"/>
</dbReference>
<reference evidence="12 13" key="1">
    <citation type="submission" date="2024-07" db="EMBL/GenBank/DDBJ databases">
        <title>Section-level genome sequencing and comparative genomics of Aspergillus sections Usti and Cavernicolus.</title>
        <authorList>
            <consortium name="Lawrence Berkeley National Laboratory"/>
            <person name="Nybo J.L."/>
            <person name="Vesth T.C."/>
            <person name="Theobald S."/>
            <person name="Frisvad J.C."/>
            <person name="Larsen T.O."/>
            <person name="Kjaerboelling I."/>
            <person name="Rothschild-Mancinelli K."/>
            <person name="Lyhne E.K."/>
            <person name="Kogle M.E."/>
            <person name="Barry K."/>
            <person name="Clum A."/>
            <person name="Na H."/>
            <person name="Ledsgaard L."/>
            <person name="Lin J."/>
            <person name="Lipzen A."/>
            <person name="Kuo A."/>
            <person name="Riley R."/>
            <person name="Mondo S."/>
            <person name="Labutti K."/>
            <person name="Haridas S."/>
            <person name="Pangalinan J."/>
            <person name="Salamov A.A."/>
            <person name="Simmons B.A."/>
            <person name="Magnuson J.K."/>
            <person name="Chen J."/>
            <person name="Drula E."/>
            <person name="Henrissat B."/>
            <person name="Wiebenga A."/>
            <person name="Lubbers R.J."/>
            <person name="Gomes A.C."/>
            <person name="Makela M.R."/>
            <person name="Stajich J."/>
            <person name="Grigoriev I.V."/>
            <person name="Mortensen U.H."/>
            <person name="De Vries R.P."/>
            <person name="Baker S.E."/>
            <person name="Andersen M.R."/>
        </authorList>
    </citation>
    <scope>NUCLEOTIDE SEQUENCE [LARGE SCALE GENOMIC DNA]</scope>
    <source>
        <strain evidence="12 13">CBS 209.92</strain>
    </source>
</reference>
<dbReference type="InterPro" id="IPR032821">
    <property type="entry name" value="PKS_assoc"/>
</dbReference>
<keyword evidence="3" id="KW-0808">Transferase</keyword>
<dbReference type="InterPro" id="IPR036291">
    <property type="entry name" value="NAD(P)-bd_dom_sf"/>
</dbReference>
<feature type="active site" description="Proton acceptor; for dehydratase activity" evidence="8">
    <location>
        <position position="931"/>
    </location>
</feature>
<dbReference type="SMART" id="SM00822">
    <property type="entry name" value="PKS_KR"/>
    <property type="match status" value="1"/>
</dbReference>
<proteinExistence type="predicted"/>
<dbReference type="Pfam" id="PF00550">
    <property type="entry name" value="PP-binding"/>
    <property type="match status" value="1"/>
</dbReference>
<evidence type="ECO:0000256" key="4">
    <source>
        <dbReference type="ARBA" id="ARBA00022857"/>
    </source>
</evidence>
<comment type="caution">
    <text evidence="12">The sequence shown here is derived from an EMBL/GenBank/DDBJ whole genome shotgun (WGS) entry which is preliminary data.</text>
</comment>
<evidence type="ECO:0000259" key="10">
    <source>
        <dbReference type="PROSITE" id="PS52004"/>
    </source>
</evidence>
<dbReference type="Pfam" id="PF00107">
    <property type="entry name" value="ADH_zinc_N"/>
    <property type="match status" value="1"/>
</dbReference>
<evidence type="ECO:0000256" key="3">
    <source>
        <dbReference type="ARBA" id="ARBA00022679"/>
    </source>
</evidence>
<keyword evidence="6" id="KW-0511">Multifunctional enzyme</keyword>
<dbReference type="InterPro" id="IPR049552">
    <property type="entry name" value="PKS_DH_N"/>
</dbReference>
<dbReference type="Gene3D" id="3.90.180.10">
    <property type="entry name" value="Medium-chain alcohol dehydrogenases, catalytic domain"/>
    <property type="match status" value="1"/>
</dbReference>
<dbReference type="InterPro" id="IPR016035">
    <property type="entry name" value="Acyl_Trfase/lysoPLipase"/>
</dbReference>
<dbReference type="SUPFAM" id="SSF47336">
    <property type="entry name" value="ACP-like"/>
    <property type="match status" value="1"/>
</dbReference>
<evidence type="ECO:0000256" key="9">
    <source>
        <dbReference type="SAM" id="MobiDB-lite"/>
    </source>
</evidence>
<dbReference type="InterPro" id="IPR013968">
    <property type="entry name" value="PKS_KR"/>
</dbReference>
<dbReference type="InterPro" id="IPR014030">
    <property type="entry name" value="Ketoacyl_synth_N"/>
</dbReference>
<dbReference type="PANTHER" id="PTHR43775">
    <property type="entry name" value="FATTY ACID SYNTHASE"/>
    <property type="match status" value="1"/>
</dbReference>
<dbReference type="Proteomes" id="UP001610563">
    <property type="component" value="Unassembled WGS sequence"/>
</dbReference>
<dbReference type="PROSITE" id="PS01162">
    <property type="entry name" value="QOR_ZETA_CRYSTAL"/>
    <property type="match status" value="1"/>
</dbReference>
<protein>
    <recommendedName>
        <fullName evidence="14">Polyketide synthase</fullName>
    </recommendedName>
</protein>
<evidence type="ECO:0000256" key="5">
    <source>
        <dbReference type="ARBA" id="ARBA00023002"/>
    </source>
</evidence>
<dbReference type="InterPro" id="IPR056501">
    <property type="entry name" value="NAD-bd_HRPKS_sdrA"/>
</dbReference>
<dbReference type="CDD" id="cd05195">
    <property type="entry name" value="enoyl_red"/>
    <property type="match status" value="1"/>
</dbReference>
<dbReference type="Pfam" id="PF21089">
    <property type="entry name" value="PKS_DH_N"/>
    <property type="match status" value="1"/>
</dbReference>
<keyword evidence="7" id="KW-0012">Acyltransferase</keyword>
<dbReference type="InterPro" id="IPR049551">
    <property type="entry name" value="PKS_DH_C"/>
</dbReference>
<accession>A0ABR4GNG8</accession>
<dbReference type="InterPro" id="IPR013154">
    <property type="entry name" value="ADH-like_N"/>
</dbReference>
<dbReference type="PANTHER" id="PTHR43775:SF50">
    <property type="entry name" value="HIGHLY REDUCING POLYKETIDE SYNTHASE SRDA"/>
    <property type="match status" value="1"/>
</dbReference>
<feature type="domain" description="Ketosynthase family 3 (KS3)" evidence="10">
    <location>
        <begin position="15"/>
        <end position="436"/>
    </location>
</feature>
<dbReference type="Pfam" id="PF16197">
    <property type="entry name" value="KAsynt_C_assoc"/>
    <property type="match status" value="1"/>
</dbReference>
<dbReference type="Pfam" id="PF02801">
    <property type="entry name" value="Ketoacyl-synt_C"/>
    <property type="match status" value="1"/>
</dbReference>
<dbReference type="InterPro" id="IPR016036">
    <property type="entry name" value="Malonyl_transacylase_ACP-bd"/>
</dbReference>
<dbReference type="Pfam" id="PF00109">
    <property type="entry name" value="ketoacyl-synt"/>
    <property type="match status" value="1"/>
</dbReference>
<dbReference type="Pfam" id="PF14765">
    <property type="entry name" value="PS-DH"/>
    <property type="match status" value="1"/>
</dbReference>
<feature type="region of interest" description="C-terminal hotdog fold" evidence="8">
    <location>
        <begin position="1053"/>
        <end position="1208"/>
    </location>
</feature>
<dbReference type="InterPro" id="IPR018201">
    <property type="entry name" value="Ketoacyl_synth_AS"/>
</dbReference>
<dbReference type="Pfam" id="PF08659">
    <property type="entry name" value="KR"/>
    <property type="match status" value="1"/>
</dbReference>
<dbReference type="Pfam" id="PF08240">
    <property type="entry name" value="ADH_N"/>
    <property type="match status" value="1"/>
</dbReference>
<feature type="active site" description="Proton donor; for dehydratase activity" evidence="8">
    <location>
        <position position="1122"/>
    </location>
</feature>
<dbReference type="InterPro" id="IPR014043">
    <property type="entry name" value="Acyl_transferase_dom"/>
</dbReference>
<keyword evidence="5" id="KW-0560">Oxidoreductase</keyword>
<dbReference type="Gene3D" id="3.30.70.3290">
    <property type="match status" value="1"/>
</dbReference>
<evidence type="ECO:0000313" key="13">
    <source>
        <dbReference type="Proteomes" id="UP001610563"/>
    </source>
</evidence>
<keyword evidence="13" id="KW-1185">Reference proteome</keyword>
<dbReference type="InterPro" id="IPR050091">
    <property type="entry name" value="PKS_NRPS_Biosynth_Enz"/>
</dbReference>
<dbReference type="InterPro" id="IPR002364">
    <property type="entry name" value="Quin_OxRdtase/zeta-crystal_CS"/>
</dbReference>
<dbReference type="InterPro" id="IPR009081">
    <property type="entry name" value="PP-bd_ACP"/>
</dbReference>
<dbReference type="CDD" id="cd00833">
    <property type="entry name" value="PKS"/>
    <property type="match status" value="1"/>
</dbReference>
<feature type="domain" description="PKS/mFAS DH" evidence="11">
    <location>
        <begin position="899"/>
        <end position="1208"/>
    </location>
</feature>
<dbReference type="InterPro" id="IPR013149">
    <property type="entry name" value="ADH-like_C"/>
</dbReference>
<dbReference type="InterPro" id="IPR001227">
    <property type="entry name" value="Ac_transferase_dom_sf"/>
</dbReference>
<evidence type="ECO:0000256" key="2">
    <source>
        <dbReference type="ARBA" id="ARBA00022553"/>
    </source>
</evidence>
<dbReference type="SUPFAM" id="SSF55048">
    <property type="entry name" value="Probable ACP-binding domain of malonyl-CoA ACP transacylase"/>
    <property type="match status" value="1"/>
</dbReference>
<dbReference type="PROSITE" id="PS52019">
    <property type="entry name" value="PKS_MFAS_DH"/>
    <property type="match status" value="1"/>
</dbReference>
<dbReference type="Pfam" id="PF23114">
    <property type="entry name" value="NAD-bd_HRPKS_sdrA"/>
    <property type="match status" value="1"/>
</dbReference>
<dbReference type="InterPro" id="IPR057326">
    <property type="entry name" value="KR_dom"/>
</dbReference>
<evidence type="ECO:0000259" key="11">
    <source>
        <dbReference type="PROSITE" id="PS52019"/>
    </source>
</evidence>
<dbReference type="Gene3D" id="3.40.366.10">
    <property type="entry name" value="Malonyl-Coenzyme A Acyl Carrier Protein, domain 2"/>
    <property type="match status" value="1"/>
</dbReference>
<dbReference type="SMART" id="SM00827">
    <property type="entry name" value="PKS_AT"/>
    <property type="match status" value="1"/>
</dbReference>
<dbReference type="SUPFAM" id="SSF51735">
    <property type="entry name" value="NAD(P)-binding Rossmann-fold domains"/>
    <property type="match status" value="2"/>
</dbReference>
<dbReference type="PROSITE" id="PS00606">
    <property type="entry name" value="KS3_1"/>
    <property type="match status" value="1"/>
</dbReference>
<dbReference type="InterPro" id="IPR011032">
    <property type="entry name" value="GroES-like_sf"/>
</dbReference>
<dbReference type="InterPro" id="IPR049900">
    <property type="entry name" value="PKS_mFAS_DH"/>
</dbReference>
<dbReference type="InterPro" id="IPR016039">
    <property type="entry name" value="Thiolase-like"/>
</dbReference>
<dbReference type="InterPro" id="IPR014031">
    <property type="entry name" value="Ketoacyl_synth_C"/>
</dbReference>